<evidence type="ECO:0000256" key="1">
    <source>
        <dbReference type="SAM" id="SignalP"/>
    </source>
</evidence>
<sequence>MLKMKKKALLFLTVFLVVLGVVNVKATTVNAASWGAKKVFTTPKRTRGVWYHKEDGRVVRTKITAHAVNGIKLYKVLKGKEEVKWFKRLMVADKKADYKFADKVSSSKLEAYTFKFHGVTGFNANGWLAGGGDGYYYVPVKRTVKGKKINALRVGEGAGNFFISYAYHNKKLVK</sequence>
<keyword evidence="1" id="KW-0732">Signal</keyword>
<dbReference type="PATRIC" id="fig|525365.8.peg.39"/>
<dbReference type="STRING" id="525365.HMPREF0548_0352"/>
<organism evidence="2 3">
    <name type="scientific">Lactobacillus ultunensis DSM 16047</name>
    <dbReference type="NCBI Taxonomy" id="525365"/>
    <lineage>
        <taxon>Bacteria</taxon>
        <taxon>Bacillati</taxon>
        <taxon>Bacillota</taxon>
        <taxon>Bacilli</taxon>
        <taxon>Lactobacillales</taxon>
        <taxon>Lactobacillaceae</taxon>
        <taxon>Lactobacillus</taxon>
    </lineage>
</organism>
<dbReference type="AlphaFoldDB" id="C2EL06"/>
<feature type="chain" id="PRO_5009949970" description="Surface layer protein A domain-containing protein" evidence="1">
    <location>
        <begin position="32"/>
        <end position="174"/>
    </location>
</feature>
<dbReference type="Proteomes" id="UP000005583">
    <property type="component" value="Unassembled WGS sequence"/>
</dbReference>
<dbReference type="EMBL" id="ACGU01000015">
    <property type="protein sequence ID" value="EEJ72752.1"/>
    <property type="molecule type" value="Genomic_DNA"/>
</dbReference>
<keyword evidence="3" id="KW-1185">Reference proteome</keyword>
<feature type="signal peptide" evidence="1">
    <location>
        <begin position="1"/>
        <end position="31"/>
    </location>
</feature>
<comment type="caution">
    <text evidence="2">The sequence shown here is derived from an EMBL/GenBank/DDBJ whole genome shotgun (WGS) entry which is preliminary data.</text>
</comment>
<accession>C2EL06</accession>
<proteinExistence type="predicted"/>
<dbReference type="eggNOG" id="ENOG50309P8">
    <property type="taxonomic scope" value="Bacteria"/>
</dbReference>
<evidence type="ECO:0000313" key="3">
    <source>
        <dbReference type="Proteomes" id="UP000005583"/>
    </source>
</evidence>
<reference evidence="2 3" key="1">
    <citation type="submission" date="2009-01" db="EMBL/GenBank/DDBJ databases">
        <authorList>
            <person name="Qin X."/>
            <person name="Bachman B."/>
            <person name="Battles P."/>
            <person name="Bell A."/>
            <person name="Bess C."/>
            <person name="Bickham C."/>
            <person name="Chaboub L."/>
            <person name="Chen D."/>
            <person name="Coyle M."/>
            <person name="Deiros D.R."/>
            <person name="Dinh H."/>
            <person name="Forbes L."/>
            <person name="Fowler G."/>
            <person name="Francisco L."/>
            <person name="Fu Q."/>
            <person name="Gubbala S."/>
            <person name="Hale W."/>
            <person name="Han Y."/>
            <person name="Hemphill L."/>
            <person name="Highlander S.K."/>
            <person name="Hirani K."/>
            <person name="Hogues M."/>
            <person name="Jackson L."/>
            <person name="Jakkamsetti A."/>
            <person name="Javaid M."/>
            <person name="Jiang H."/>
            <person name="Korchina V."/>
            <person name="Kovar C."/>
            <person name="Lara F."/>
            <person name="Lee S."/>
            <person name="Mata R."/>
            <person name="Mathew T."/>
            <person name="Moen C."/>
            <person name="Morales K."/>
            <person name="Munidasa M."/>
            <person name="Nazareth L."/>
            <person name="Ngo R."/>
            <person name="Nguyen L."/>
            <person name="Okwuonu G."/>
            <person name="Ongeri F."/>
            <person name="Patil S."/>
            <person name="Petrosino J."/>
            <person name="Pham C."/>
            <person name="Pham P."/>
            <person name="Pu L.-L."/>
            <person name="Puazo M."/>
            <person name="Raj R."/>
            <person name="Reid J."/>
            <person name="Rouhana J."/>
            <person name="Saada N."/>
            <person name="Shang Y."/>
            <person name="Simmons D."/>
            <person name="Thornton R."/>
            <person name="Warren J."/>
            <person name="Weissenberger G."/>
            <person name="Zhang J."/>
            <person name="Zhang L."/>
            <person name="Zhou C."/>
            <person name="Zhu D."/>
            <person name="Muzny D."/>
            <person name="Worley K."/>
            <person name="Gibbs R."/>
        </authorList>
    </citation>
    <scope>NUCLEOTIDE SEQUENCE [LARGE SCALE GENOMIC DNA]</scope>
    <source>
        <strain evidence="2 3">DSM 16047</strain>
    </source>
</reference>
<gene>
    <name evidence="2" type="ORF">HMPREF0548_0352</name>
</gene>
<dbReference type="HOGENOM" id="CLU_133740_0_0_9"/>
<protein>
    <recommendedName>
        <fullName evidence="4">Surface layer protein A domain-containing protein</fullName>
    </recommendedName>
</protein>
<evidence type="ECO:0000313" key="2">
    <source>
        <dbReference type="EMBL" id="EEJ72752.1"/>
    </source>
</evidence>
<evidence type="ECO:0008006" key="4">
    <source>
        <dbReference type="Google" id="ProtNLM"/>
    </source>
</evidence>
<name>C2EL06_9LACO</name>